<reference evidence="2 3" key="1">
    <citation type="journal article" date="2023" name="Plants (Basel)">
        <title>Bridging the Gap: Combining Genomics and Transcriptomics Approaches to Understand Stylosanthes scabra, an Orphan Legume from the Brazilian Caatinga.</title>
        <authorList>
            <person name="Ferreira-Neto J.R.C."/>
            <person name="da Silva M.D."/>
            <person name="Binneck E."/>
            <person name="de Melo N.F."/>
            <person name="da Silva R.H."/>
            <person name="de Melo A.L.T.M."/>
            <person name="Pandolfi V."/>
            <person name="Bustamante F.O."/>
            <person name="Brasileiro-Vidal A.C."/>
            <person name="Benko-Iseppon A.M."/>
        </authorList>
    </citation>
    <scope>NUCLEOTIDE SEQUENCE [LARGE SCALE GENOMIC DNA]</scope>
    <source>
        <tissue evidence="2">Leaves</tissue>
    </source>
</reference>
<evidence type="ECO:0000256" key="1">
    <source>
        <dbReference type="SAM" id="MobiDB-lite"/>
    </source>
</evidence>
<keyword evidence="3" id="KW-1185">Reference proteome</keyword>
<protein>
    <submittedName>
        <fullName evidence="2">Uncharacterized protein</fullName>
    </submittedName>
</protein>
<evidence type="ECO:0000313" key="3">
    <source>
        <dbReference type="Proteomes" id="UP001341840"/>
    </source>
</evidence>
<dbReference type="EMBL" id="JASCZI010152377">
    <property type="protein sequence ID" value="MED6176016.1"/>
    <property type="molecule type" value="Genomic_DNA"/>
</dbReference>
<feature type="non-terminal residue" evidence="2">
    <location>
        <position position="90"/>
    </location>
</feature>
<organism evidence="2 3">
    <name type="scientific">Stylosanthes scabra</name>
    <dbReference type="NCBI Taxonomy" id="79078"/>
    <lineage>
        <taxon>Eukaryota</taxon>
        <taxon>Viridiplantae</taxon>
        <taxon>Streptophyta</taxon>
        <taxon>Embryophyta</taxon>
        <taxon>Tracheophyta</taxon>
        <taxon>Spermatophyta</taxon>
        <taxon>Magnoliopsida</taxon>
        <taxon>eudicotyledons</taxon>
        <taxon>Gunneridae</taxon>
        <taxon>Pentapetalae</taxon>
        <taxon>rosids</taxon>
        <taxon>fabids</taxon>
        <taxon>Fabales</taxon>
        <taxon>Fabaceae</taxon>
        <taxon>Papilionoideae</taxon>
        <taxon>50 kb inversion clade</taxon>
        <taxon>dalbergioids sensu lato</taxon>
        <taxon>Dalbergieae</taxon>
        <taxon>Pterocarpus clade</taxon>
        <taxon>Stylosanthes</taxon>
    </lineage>
</organism>
<sequence length="90" mass="10324">MEELKRDLTMLAHFRATHMRRTASICVEGKLILQASSSPRICVEASIYVENIQAHPPRLFKTHAYAQNSKHMRGRQAHPPSYQDPRIAVE</sequence>
<evidence type="ECO:0000313" key="2">
    <source>
        <dbReference type="EMBL" id="MED6176016.1"/>
    </source>
</evidence>
<proteinExistence type="predicted"/>
<comment type="caution">
    <text evidence="2">The sequence shown here is derived from an EMBL/GenBank/DDBJ whole genome shotgun (WGS) entry which is preliminary data.</text>
</comment>
<accession>A0ABU6VS39</accession>
<dbReference type="Proteomes" id="UP001341840">
    <property type="component" value="Unassembled WGS sequence"/>
</dbReference>
<gene>
    <name evidence="2" type="ORF">PIB30_083879</name>
</gene>
<feature type="region of interest" description="Disordered" evidence="1">
    <location>
        <begin position="68"/>
        <end position="90"/>
    </location>
</feature>
<name>A0ABU6VS39_9FABA</name>